<proteinExistence type="predicted"/>
<dbReference type="InterPro" id="IPR020806">
    <property type="entry name" value="PKS_PP-bd"/>
</dbReference>
<dbReference type="Gene3D" id="3.40.50.980">
    <property type="match status" value="2"/>
</dbReference>
<dbReference type="InterPro" id="IPR006162">
    <property type="entry name" value="Ppantetheine_attach_site"/>
</dbReference>
<sequence>MGERVPLSAAQRGIWTGQTLDPDSPAFNTAEYVEILGPVRVDVLVAAIRRAVGETEAVNVRFTEDEEPAQWLGAGPDWSVHVADLSGHASPLAAARAWMAEDLARPVDFTRDPVFGHAVFRLGRDRFLWYHRVHHIALDGYGLGLVARRVAELYSADIEGREPAESGFGTLRSVVDEDLAYQESSRYQQDRSYWMAYAEDRPEPVTLAGRSGALSRTVVRCEDVLDKSVVDILSTVGREVKGVWTDTLTAAFAAYLHRMTGAEQVNIALPVMSRMGSVALRVPCMVLNVVPVWLAVSPGASLADLTGQVASEIRAGRRHHRYRYEQLRRDLKLVASDRKLFGPSVNIMPFDYGLRFAGLPAVVRNVSAGLVEDMVVNVYDRADGTGMHLTFDANPAAYSRDELSVHLRRFRAFLTELAAHPARPVGEAALLLPEERDRVLGEWNATARPVTPATVPELLEAQVALTPHETALVAEDATLSFAELNAQANQLARYLVKRGAGPDRRVALMLPRTSEAIIALLAVLKAGAAYVPVDPDYPPARVAFLLDDAEPVLTITTLDDPAIAQEPVHDLTDADRIAPLTPNSALCLIYTSGSTGTPKGAVLEHAAMVNLFRHHGEHLIPRERRCKAALTASLSFDTSWEGLLWLLAGHELHFVGDDIRREPARLLYYVDDQHIDFLDITPTYAEELVAAGLLDRERHGPAVIALGGEAASATLWTALRMASNLTVYNLYGPTECTVDTLWCGLADSETPIIGRPIANSRAYVLDGSRRLLPPGAVGELYVAGTPLGRGYHNRPELTGQRFLPDPFGPADTRMYRTGDLARWRPDGTIEFLGRADNQVKIRGFRIEPGEIEKALTEHPDIAQAAVIARGSAAEQPAVAGSAAVAEQAAALGRADGAGLAIALGRAGGAGLAAELDRADGAGLVAELGRADGAGLVAELGRAGGAGQAAVAGRGDRLVAYVVPAGGRPEPAVLRRFLAERLPDHMVPPVYVILDRLPVNTSGKLDRAALPEPELGTHVSGRKPRSRVERELCAMFADVLGLPEVGIDDDFFMLGGHSLLVARLLAQIRTTFGIRLGIRVVFDAPTVAMLVARLHAEPEPAPVVDFDAESELDAGITTDGCLPVEVEPRRILLTGATGFLGAFLLQALLDHTDAEITCLVRATDDAQAADRLRDTLKRYHLRAVVAVAGDLAEPDLGVGAKRFAELAEDIDVIYHNGARVNHLEPYARLRPANVQGTREILRLATTIRLKPVHYVSTSDFTQLDNGYVATKWVADRLVQAAGERGVPVTVHRPSRIAGHSTSGVGGTDDSFWNLVRAMLVLGAAPAVGERTVDLVPVDYVALAITQADSVGKIFHLTSPRPVRVATVLDVLRRRGHTLVELPADEWSRRLAEHDDPRLSLVTAHLGPDEPGPVHDQADAPVVDAETIGRYVDHFVHCGFFPTPEGR</sequence>
<evidence type="ECO:0000256" key="4">
    <source>
        <dbReference type="ARBA" id="ARBA00022598"/>
    </source>
</evidence>
<dbReference type="InterPro" id="IPR023213">
    <property type="entry name" value="CAT-like_dom_sf"/>
</dbReference>
<dbReference type="GO" id="GO:0072330">
    <property type="term" value="P:monocarboxylic acid biosynthetic process"/>
    <property type="evidence" value="ECO:0007669"/>
    <property type="project" value="UniProtKB-ARBA"/>
</dbReference>
<protein>
    <submittedName>
        <fullName evidence="6">Amino acid adenylation domain-containing protein/thioester reductase-like protein</fullName>
    </submittedName>
</protein>
<dbReference type="Pfam" id="PF00668">
    <property type="entry name" value="Condensation"/>
    <property type="match status" value="1"/>
</dbReference>
<accession>A0A4R2JUE7</accession>
<dbReference type="GO" id="GO:0044550">
    <property type="term" value="P:secondary metabolite biosynthetic process"/>
    <property type="evidence" value="ECO:0007669"/>
    <property type="project" value="UniProtKB-ARBA"/>
</dbReference>
<dbReference type="CDD" id="cd05930">
    <property type="entry name" value="A_NRPS"/>
    <property type="match status" value="1"/>
</dbReference>
<dbReference type="RefSeq" id="WP_132115792.1">
    <property type="nucleotide sequence ID" value="NZ_SLWS01000003.1"/>
</dbReference>
<evidence type="ECO:0000259" key="5">
    <source>
        <dbReference type="PROSITE" id="PS50075"/>
    </source>
</evidence>
<dbReference type="Pfam" id="PF00550">
    <property type="entry name" value="PP-binding"/>
    <property type="match status" value="1"/>
</dbReference>
<dbReference type="NCBIfam" id="TIGR01733">
    <property type="entry name" value="AA-adenyl-dom"/>
    <property type="match status" value="1"/>
</dbReference>
<evidence type="ECO:0000256" key="3">
    <source>
        <dbReference type="ARBA" id="ARBA00022553"/>
    </source>
</evidence>
<dbReference type="InterPro" id="IPR036736">
    <property type="entry name" value="ACP-like_sf"/>
</dbReference>
<dbReference type="Gene3D" id="1.10.1200.10">
    <property type="entry name" value="ACP-like"/>
    <property type="match status" value="1"/>
</dbReference>
<comment type="caution">
    <text evidence="6">The sequence shown here is derived from an EMBL/GenBank/DDBJ whole genome shotgun (WGS) entry which is preliminary data.</text>
</comment>
<dbReference type="CDD" id="cd05235">
    <property type="entry name" value="SDR_e1"/>
    <property type="match status" value="1"/>
</dbReference>
<dbReference type="SUPFAM" id="SSF47336">
    <property type="entry name" value="ACP-like"/>
    <property type="match status" value="1"/>
</dbReference>
<dbReference type="InterPro" id="IPR001242">
    <property type="entry name" value="Condensation_dom"/>
</dbReference>
<dbReference type="Proteomes" id="UP000295680">
    <property type="component" value="Unassembled WGS sequence"/>
</dbReference>
<dbReference type="InterPro" id="IPR045851">
    <property type="entry name" value="AMP-bd_C_sf"/>
</dbReference>
<feature type="domain" description="Carrier" evidence="5">
    <location>
        <begin position="1022"/>
        <end position="1097"/>
    </location>
</feature>
<dbReference type="InterPro" id="IPR025110">
    <property type="entry name" value="AMP-bd_C"/>
</dbReference>
<dbReference type="OrthoDB" id="2472181at2"/>
<dbReference type="GO" id="GO:0031177">
    <property type="term" value="F:phosphopantetheine binding"/>
    <property type="evidence" value="ECO:0007669"/>
    <property type="project" value="InterPro"/>
</dbReference>
<dbReference type="PROSITE" id="PS00455">
    <property type="entry name" value="AMP_BINDING"/>
    <property type="match status" value="1"/>
</dbReference>
<dbReference type="PROSITE" id="PS00012">
    <property type="entry name" value="PHOSPHOPANTETHEINE"/>
    <property type="match status" value="1"/>
</dbReference>
<dbReference type="Pfam" id="PF07993">
    <property type="entry name" value="NAD_binding_4"/>
    <property type="match status" value="2"/>
</dbReference>
<dbReference type="Gene3D" id="3.30.559.10">
    <property type="entry name" value="Chloramphenicol acetyltransferase-like domain"/>
    <property type="match status" value="1"/>
</dbReference>
<dbReference type="PANTHER" id="PTHR44845:SF6">
    <property type="entry name" value="BETA-ALANINE-ACTIVATING ENZYME"/>
    <property type="match status" value="1"/>
</dbReference>
<dbReference type="PANTHER" id="PTHR44845">
    <property type="entry name" value="CARRIER DOMAIN-CONTAINING PROTEIN"/>
    <property type="match status" value="1"/>
</dbReference>
<keyword evidence="4" id="KW-0436">Ligase</keyword>
<evidence type="ECO:0000313" key="7">
    <source>
        <dbReference type="Proteomes" id="UP000295680"/>
    </source>
</evidence>
<evidence type="ECO:0000256" key="1">
    <source>
        <dbReference type="ARBA" id="ARBA00001957"/>
    </source>
</evidence>
<dbReference type="GO" id="GO:0016874">
    <property type="term" value="F:ligase activity"/>
    <property type="evidence" value="ECO:0007669"/>
    <property type="project" value="UniProtKB-KW"/>
</dbReference>
<dbReference type="InterPro" id="IPR010080">
    <property type="entry name" value="Thioester_reductase-like_dom"/>
</dbReference>
<dbReference type="InterPro" id="IPR000873">
    <property type="entry name" value="AMP-dep_synth/lig_dom"/>
</dbReference>
<dbReference type="Pfam" id="PF00501">
    <property type="entry name" value="AMP-binding"/>
    <property type="match status" value="1"/>
</dbReference>
<dbReference type="PROSITE" id="PS50075">
    <property type="entry name" value="CARRIER"/>
    <property type="match status" value="1"/>
</dbReference>
<dbReference type="Gene3D" id="2.30.38.10">
    <property type="entry name" value="Luciferase, Domain 3"/>
    <property type="match status" value="1"/>
</dbReference>
<dbReference type="InterPro" id="IPR009081">
    <property type="entry name" value="PP-bd_ACP"/>
</dbReference>
<dbReference type="NCBIfam" id="TIGR01746">
    <property type="entry name" value="Thioester-redct"/>
    <property type="match status" value="1"/>
</dbReference>
<dbReference type="SUPFAM" id="SSF51735">
    <property type="entry name" value="NAD(P)-binding Rossmann-fold domains"/>
    <property type="match status" value="1"/>
</dbReference>
<dbReference type="SUPFAM" id="SSF52777">
    <property type="entry name" value="CoA-dependent acyltransferases"/>
    <property type="match status" value="2"/>
</dbReference>
<dbReference type="InterPro" id="IPR020845">
    <property type="entry name" value="AMP-binding_CS"/>
</dbReference>
<dbReference type="EMBL" id="SLWS01000003">
    <property type="protein sequence ID" value="TCO60649.1"/>
    <property type="molecule type" value="Genomic_DNA"/>
</dbReference>
<keyword evidence="7" id="KW-1185">Reference proteome</keyword>
<evidence type="ECO:0000256" key="2">
    <source>
        <dbReference type="ARBA" id="ARBA00022450"/>
    </source>
</evidence>
<dbReference type="Gene3D" id="3.30.300.30">
    <property type="match status" value="2"/>
</dbReference>
<dbReference type="InterPro" id="IPR036291">
    <property type="entry name" value="NAD(P)-bd_dom_sf"/>
</dbReference>
<gene>
    <name evidence="6" type="ORF">EV192_103224</name>
</gene>
<evidence type="ECO:0000313" key="6">
    <source>
        <dbReference type="EMBL" id="TCO60649.1"/>
    </source>
</evidence>
<comment type="cofactor">
    <cofactor evidence="1">
        <name>pantetheine 4'-phosphate</name>
        <dbReference type="ChEBI" id="CHEBI:47942"/>
    </cofactor>
</comment>
<dbReference type="GO" id="GO:0008610">
    <property type="term" value="P:lipid biosynthetic process"/>
    <property type="evidence" value="ECO:0007669"/>
    <property type="project" value="UniProtKB-ARBA"/>
</dbReference>
<dbReference type="SUPFAM" id="SSF56801">
    <property type="entry name" value="Acetyl-CoA synthetase-like"/>
    <property type="match status" value="2"/>
</dbReference>
<name>A0A4R2JUE7_9PSEU</name>
<dbReference type="Gene3D" id="3.40.50.720">
    <property type="entry name" value="NAD(P)-binding Rossmann-like Domain"/>
    <property type="match status" value="1"/>
</dbReference>
<organism evidence="6 7">
    <name type="scientific">Actinocrispum wychmicini</name>
    <dbReference type="NCBI Taxonomy" id="1213861"/>
    <lineage>
        <taxon>Bacteria</taxon>
        <taxon>Bacillati</taxon>
        <taxon>Actinomycetota</taxon>
        <taxon>Actinomycetes</taxon>
        <taxon>Pseudonocardiales</taxon>
        <taxon>Pseudonocardiaceae</taxon>
        <taxon>Actinocrispum</taxon>
    </lineage>
</organism>
<dbReference type="FunFam" id="1.10.1200.10:FF:000016">
    <property type="entry name" value="Non-ribosomal peptide synthase"/>
    <property type="match status" value="1"/>
</dbReference>
<keyword evidence="2" id="KW-0596">Phosphopantetheine</keyword>
<dbReference type="InterPro" id="IPR010071">
    <property type="entry name" value="AA_adenyl_dom"/>
</dbReference>
<dbReference type="FunFam" id="2.30.38.10:FF:000001">
    <property type="entry name" value="Non-ribosomal peptide synthetase PvdI"/>
    <property type="match status" value="1"/>
</dbReference>
<dbReference type="Pfam" id="PF13193">
    <property type="entry name" value="AMP-binding_C"/>
    <property type="match status" value="1"/>
</dbReference>
<keyword evidence="3" id="KW-0597">Phosphoprotein</keyword>
<dbReference type="SMART" id="SM00823">
    <property type="entry name" value="PKS_PP"/>
    <property type="match status" value="1"/>
</dbReference>
<reference evidence="6 7" key="1">
    <citation type="submission" date="2019-03" db="EMBL/GenBank/DDBJ databases">
        <title>Genomic Encyclopedia of Type Strains, Phase IV (KMG-IV): sequencing the most valuable type-strain genomes for metagenomic binning, comparative biology and taxonomic classification.</title>
        <authorList>
            <person name="Goeker M."/>
        </authorList>
    </citation>
    <scope>NUCLEOTIDE SEQUENCE [LARGE SCALE GENOMIC DNA]</scope>
    <source>
        <strain evidence="6 7">DSM 45934</strain>
    </source>
</reference>
<dbReference type="InterPro" id="IPR013120">
    <property type="entry name" value="FAR_NAD-bd"/>
</dbReference>
<dbReference type="Gene3D" id="3.30.559.30">
    <property type="entry name" value="Nonribosomal peptide synthetase, condensation domain"/>
    <property type="match status" value="1"/>
</dbReference>